<gene>
    <name evidence="10" type="primary">cysS</name>
    <name evidence="12" type="ORF">ASR47_102273</name>
</gene>
<evidence type="ECO:0000259" key="11">
    <source>
        <dbReference type="Pfam" id="PF01406"/>
    </source>
</evidence>
<evidence type="ECO:0000256" key="1">
    <source>
        <dbReference type="ARBA" id="ARBA00005594"/>
    </source>
</evidence>
<dbReference type="HAMAP" id="MF_00041">
    <property type="entry name" value="Cys_tRNA_synth"/>
    <property type="match status" value="1"/>
</dbReference>
<dbReference type="NCBIfam" id="TIGR00435">
    <property type="entry name" value="cysS"/>
    <property type="match status" value="1"/>
</dbReference>
<keyword evidence="4 10" id="KW-0479">Metal-binding</keyword>
<comment type="similarity">
    <text evidence="1 10">Belongs to the class-I aminoacyl-tRNA synthetase family.</text>
</comment>
<dbReference type="GO" id="GO:0008270">
    <property type="term" value="F:zinc ion binding"/>
    <property type="evidence" value="ECO:0007669"/>
    <property type="project" value="UniProtKB-UniRule"/>
</dbReference>
<keyword evidence="7 10" id="KW-0067">ATP-binding</keyword>
<comment type="cofactor">
    <cofactor evidence="10">
        <name>Zn(2+)</name>
        <dbReference type="ChEBI" id="CHEBI:29105"/>
    </cofactor>
    <text evidence="10">Binds 1 zinc ion per subunit.</text>
</comment>
<feature type="domain" description="tRNA synthetases class I catalytic" evidence="11">
    <location>
        <begin position="16"/>
        <end position="326"/>
    </location>
</feature>
<keyword evidence="9 10" id="KW-0030">Aminoacyl-tRNA synthetase</keyword>
<keyword evidence="3 10" id="KW-0436">Ligase</keyword>
<evidence type="ECO:0000256" key="2">
    <source>
        <dbReference type="ARBA" id="ARBA00011245"/>
    </source>
</evidence>
<keyword evidence="10" id="KW-0963">Cytoplasm</keyword>
<dbReference type="SUPFAM" id="SSF52374">
    <property type="entry name" value="Nucleotidylyl transferase"/>
    <property type="match status" value="1"/>
</dbReference>
<dbReference type="PANTHER" id="PTHR10890">
    <property type="entry name" value="CYSTEINYL-TRNA SYNTHETASE"/>
    <property type="match status" value="1"/>
</dbReference>
<reference evidence="12 13" key="1">
    <citation type="submission" date="2016-04" db="EMBL/GenBank/DDBJ databases">
        <title>Draft genome sequence of Janthinobacterium psychrotolerans sp. nov., isolated from freshwater sediments in Denmark.</title>
        <authorList>
            <person name="Gong X."/>
            <person name="Skrivergaard S."/>
            <person name="Korsgaard B.S."/>
            <person name="Schreiber L."/>
            <person name="Marshall I.P."/>
            <person name="Finster K."/>
            <person name="Schramm A."/>
        </authorList>
    </citation>
    <scope>NUCLEOTIDE SEQUENCE [LARGE SCALE GENOMIC DNA]</scope>
    <source>
        <strain evidence="12 13">S3-2</strain>
    </source>
</reference>
<dbReference type="InterPro" id="IPR032678">
    <property type="entry name" value="tRNA-synt_1_cat_dom"/>
</dbReference>
<dbReference type="AlphaFoldDB" id="A0A1A7C5P2"/>
<dbReference type="GO" id="GO:0006423">
    <property type="term" value="P:cysteinyl-tRNA aminoacylation"/>
    <property type="evidence" value="ECO:0007669"/>
    <property type="project" value="UniProtKB-UniRule"/>
</dbReference>
<feature type="binding site" evidence="10">
    <location>
        <position position="281"/>
    </location>
    <ligand>
        <name>ATP</name>
        <dbReference type="ChEBI" id="CHEBI:30616"/>
    </ligand>
</feature>
<keyword evidence="13" id="KW-1185">Reference proteome</keyword>
<evidence type="ECO:0000313" key="12">
    <source>
        <dbReference type="EMBL" id="OBV41022.1"/>
    </source>
</evidence>
<dbReference type="CDD" id="cd00672">
    <property type="entry name" value="CysRS_core"/>
    <property type="match status" value="1"/>
</dbReference>
<comment type="subcellular location">
    <subcellularLocation>
        <location evidence="10">Cytoplasm</location>
    </subcellularLocation>
</comment>
<comment type="catalytic activity">
    <reaction evidence="10">
        <text>tRNA(Cys) + L-cysteine + ATP = L-cysteinyl-tRNA(Cys) + AMP + diphosphate</text>
        <dbReference type="Rhea" id="RHEA:17773"/>
        <dbReference type="Rhea" id="RHEA-COMP:9661"/>
        <dbReference type="Rhea" id="RHEA-COMP:9679"/>
        <dbReference type="ChEBI" id="CHEBI:30616"/>
        <dbReference type="ChEBI" id="CHEBI:33019"/>
        <dbReference type="ChEBI" id="CHEBI:35235"/>
        <dbReference type="ChEBI" id="CHEBI:78442"/>
        <dbReference type="ChEBI" id="CHEBI:78517"/>
        <dbReference type="ChEBI" id="CHEBI:456215"/>
        <dbReference type="EC" id="6.1.1.16"/>
    </reaction>
</comment>
<dbReference type="PATRIC" id="fig|1747903.4.peg.4685"/>
<name>A0A1A7C5P2_9BURK</name>
<dbReference type="InterPro" id="IPR009080">
    <property type="entry name" value="tRNAsynth_Ia_anticodon-bd"/>
</dbReference>
<dbReference type="GO" id="GO:0005524">
    <property type="term" value="F:ATP binding"/>
    <property type="evidence" value="ECO:0007669"/>
    <property type="project" value="UniProtKB-UniRule"/>
</dbReference>
<dbReference type="InterPro" id="IPR014729">
    <property type="entry name" value="Rossmann-like_a/b/a_fold"/>
</dbReference>
<evidence type="ECO:0000256" key="6">
    <source>
        <dbReference type="ARBA" id="ARBA00022833"/>
    </source>
</evidence>
<evidence type="ECO:0000256" key="8">
    <source>
        <dbReference type="ARBA" id="ARBA00022917"/>
    </source>
</evidence>
<feature type="short sequence motif" description="'HIGH' region" evidence="10">
    <location>
        <begin position="31"/>
        <end position="41"/>
    </location>
</feature>
<evidence type="ECO:0000256" key="4">
    <source>
        <dbReference type="ARBA" id="ARBA00022723"/>
    </source>
</evidence>
<dbReference type="PANTHER" id="PTHR10890:SF3">
    <property type="entry name" value="CYSTEINE--TRNA LIGASE, CYTOPLASMIC"/>
    <property type="match status" value="1"/>
</dbReference>
<dbReference type="STRING" id="1747903.ASR47_102273"/>
<feature type="binding site" evidence="10">
    <location>
        <position position="250"/>
    </location>
    <ligand>
        <name>Zn(2+)</name>
        <dbReference type="ChEBI" id="CHEBI:29105"/>
    </ligand>
</feature>
<evidence type="ECO:0000256" key="5">
    <source>
        <dbReference type="ARBA" id="ARBA00022741"/>
    </source>
</evidence>
<dbReference type="PRINTS" id="PR00983">
    <property type="entry name" value="TRNASYNTHCYS"/>
</dbReference>
<dbReference type="EMBL" id="LOCQ01000041">
    <property type="protein sequence ID" value="OBV41022.1"/>
    <property type="molecule type" value="Genomic_DNA"/>
</dbReference>
<organism evidence="12 13">
    <name type="scientific">Janthinobacterium psychrotolerans</name>
    <dbReference type="NCBI Taxonomy" id="1747903"/>
    <lineage>
        <taxon>Bacteria</taxon>
        <taxon>Pseudomonadati</taxon>
        <taxon>Pseudomonadota</taxon>
        <taxon>Betaproteobacteria</taxon>
        <taxon>Burkholderiales</taxon>
        <taxon>Oxalobacteraceae</taxon>
        <taxon>Janthinobacterium</taxon>
    </lineage>
</organism>
<evidence type="ECO:0000256" key="10">
    <source>
        <dbReference type="HAMAP-Rule" id="MF_00041"/>
    </source>
</evidence>
<feature type="short sequence motif" description="'KMSKS' region" evidence="10">
    <location>
        <begin position="278"/>
        <end position="282"/>
    </location>
</feature>
<feature type="binding site" evidence="10">
    <location>
        <position position="29"/>
    </location>
    <ligand>
        <name>Zn(2+)</name>
        <dbReference type="ChEBI" id="CHEBI:29105"/>
    </ligand>
</feature>
<dbReference type="GO" id="GO:0005829">
    <property type="term" value="C:cytosol"/>
    <property type="evidence" value="ECO:0007669"/>
    <property type="project" value="TreeGrafter"/>
</dbReference>
<dbReference type="OrthoDB" id="9815130at2"/>
<dbReference type="InterPro" id="IPR015803">
    <property type="entry name" value="Cys-tRNA-ligase"/>
</dbReference>
<feature type="binding site" evidence="10">
    <location>
        <position position="246"/>
    </location>
    <ligand>
        <name>Zn(2+)</name>
        <dbReference type="ChEBI" id="CHEBI:29105"/>
    </ligand>
</feature>
<comment type="caution">
    <text evidence="12">The sequence shown here is derived from an EMBL/GenBank/DDBJ whole genome shotgun (WGS) entry which is preliminary data.</text>
</comment>
<evidence type="ECO:0000313" key="13">
    <source>
        <dbReference type="Proteomes" id="UP000092713"/>
    </source>
</evidence>
<keyword evidence="6 10" id="KW-0862">Zinc</keyword>
<accession>A0A1A7C5P2</accession>
<evidence type="ECO:0000256" key="9">
    <source>
        <dbReference type="ARBA" id="ARBA00023146"/>
    </source>
</evidence>
<dbReference type="Proteomes" id="UP000092713">
    <property type="component" value="Unassembled WGS sequence"/>
</dbReference>
<sequence>MTLHLYDTYSRSLRPFKAIEEGKAGLYACGPTVYDYAHLGNLRTYLFVDGLRRALAFNGHEVRHVMNITDVGHLTSDADTGDDKLEARSVRSGKSAWELAAQFTRAFESDLALLNILPPTVWCRATDHIAEQIAFILDLEAKGFTYRTQDGLYFDTTRQADYGQLARLNRDGLQAGKRVELGDKRDICDFALWKFSGTPGQRQMEWDSPWGLGFPGWHIECSAMAEKHLGAYFDIHCGGEDHVAVHHSNEIAQTQARHGTRLANFWLHGAFLKTQDAKMSKSSGDFLRLQSLVEQGVDPLAYRYLCLGAHYRSSLNFSDEALRAAASGLSRLRTLVHGLGQAEGGADAEWLKKFAAPVNDDLNFPRALAVLWELLKSALPDGVKKATVLRMDDALGLDLANWQPAVVAVPEQVRQWMEQREVARKQRRWSDADGLRALVREAGYDIEDTQDGPVARRISLARPG</sequence>
<dbReference type="RefSeq" id="WP_065306436.1">
    <property type="nucleotide sequence ID" value="NZ_LOCQ01000041.1"/>
</dbReference>
<dbReference type="InterPro" id="IPR024909">
    <property type="entry name" value="Cys-tRNA/MSH_ligase"/>
</dbReference>
<comment type="subunit">
    <text evidence="2 10">Monomer.</text>
</comment>
<dbReference type="GO" id="GO:0004817">
    <property type="term" value="F:cysteine-tRNA ligase activity"/>
    <property type="evidence" value="ECO:0007669"/>
    <property type="project" value="UniProtKB-UniRule"/>
</dbReference>
<dbReference type="EC" id="6.1.1.16" evidence="10"/>
<protein>
    <recommendedName>
        <fullName evidence="10">Cysteine--tRNA ligase</fullName>
        <ecNumber evidence="10">6.1.1.16</ecNumber>
    </recommendedName>
    <alternativeName>
        <fullName evidence="10">Cysteinyl-tRNA synthetase</fullName>
        <shortName evidence="10">CysRS</shortName>
    </alternativeName>
</protein>
<dbReference type="Gene3D" id="1.20.120.1910">
    <property type="entry name" value="Cysteine-tRNA ligase, C-terminal anti-codon recognition domain"/>
    <property type="match status" value="1"/>
</dbReference>
<feature type="binding site" evidence="10">
    <location>
        <position position="221"/>
    </location>
    <ligand>
        <name>Zn(2+)</name>
        <dbReference type="ChEBI" id="CHEBI:29105"/>
    </ligand>
</feature>
<keyword evidence="5 10" id="KW-0547">Nucleotide-binding</keyword>
<evidence type="ECO:0000256" key="7">
    <source>
        <dbReference type="ARBA" id="ARBA00022840"/>
    </source>
</evidence>
<evidence type="ECO:0000256" key="3">
    <source>
        <dbReference type="ARBA" id="ARBA00022598"/>
    </source>
</evidence>
<dbReference type="Gene3D" id="3.40.50.620">
    <property type="entry name" value="HUPs"/>
    <property type="match status" value="1"/>
</dbReference>
<proteinExistence type="inferred from homology"/>
<dbReference type="SUPFAM" id="SSF47323">
    <property type="entry name" value="Anticodon-binding domain of a subclass of class I aminoacyl-tRNA synthetases"/>
    <property type="match status" value="1"/>
</dbReference>
<dbReference type="Pfam" id="PF01406">
    <property type="entry name" value="tRNA-synt_1e"/>
    <property type="match status" value="1"/>
</dbReference>
<keyword evidence="8 10" id="KW-0648">Protein biosynthesis</keyword>